<evidence type="ECO:0000256" key="4">
    <source>
        <dbReference type="ARBA" id="ARBA00010333"/>
    </source>
</evidence>
<evidence type="ECO:0000256" key="1">
    <source>
        <dbReference type="ARBA" id="ARBA00003159"/>
    </source>
</evidence>
<evidence type="ECO:0000313" key="14">
    <source>
        <dbReference type="EMBL" id="ATB30497.1"/>
    </source>
</evidence>
<dbReference type="Pfam" id="PF00497">
    <property type="entry name" value="SBP_bac_3"/>
    <property type="match status" value="1"/>
</dbReference>
<organism evidence="14 15">
    <name type="scientific">Melittangium boletus DSM 14713</name>
    <dbReference type="NCBI Taxonomy" id="1294270"/>
    <lineage>
        <taxon>Bacteria</taxon>
        <taxon>Pseudomonadati</taxon>
        <taxon>Myxococcota</taxon>
        <taxon>Myxococcia</taxon>
        <taxon>Myxococcales</taxon>
        <taxon>Cystobacterineae</taxon>
        <taxon>Archangiaceae</taxon>
        <taxon>Melittangium</taxon>
    </lineage>
</organism>
<dbReference type="NCBIfam" id="TIGR01726">
    <property type="entry name" value="HEQRo_perm_3TM"/>
    <property type="match status" value="1"/>
</dbReference>
<evidence type="ECO:0000256" key="11">
    <source>
        <dbReference type="ARBA" id="ARBA00023136"/>
    </source>
</evidence>
<evidence type="ECO:0000256" key="10">
    <source>
        <dbReference type="ARBA" id="ARBA00022989"/>
    </source>
</evidence>
<evidence type="ECO:0000256" key="12">
    <source>
        <dbReference type="RuleBase" id="RU363032"/>
    </source>
</evidence>
<gene>
    <name evidence="14" type="ORF">MEBOL_003958</name>
</gene>
<keyword evidence="15" id="KW-1185">Reference proteome</keyword>
<dbReference type="OrthoDB" id="92598at2"/>
<comment type="similarity">
    <text evidence="4">Belongs to the bacterial solute-binding protein 3 family.</text>
</comment>
<sequence length="515" mass="55711">MCLGLFLFCVSALAQPEPSSPVQEEDGLAAIKARGELLWGADSQGGAPYVFQDPMDPNHLVGFEVDLADALAAKLGVRARMVQGPYDTLLELLARGDFDVVLNGIEVAEEKKRVCLLTRPYYAAAERLTVRRGDTRAPHALSELKGRPVGTLPSTMAERILQREGAEVKTYDGGQDDIYADLKLGRSDAVLLDDPITQYYGAIEPSLEVVPGSFGEVNYAVAVRLGDESLRAALDAALEELAREGELRRIYERWGLWNAETAKLVGDPDPVPHGVPEAYEAWRAAVGKVPPFLERVRERYPATLGVFARGALMTLLVSLLSMALAVAVGLVLAVARVFGPPVLRWPAMAFIEGVRGTPLLVQLTLVYFGLPQLGIKLAPLAAGVLTLGLNYAAAEAENYRAGLAGVPAAQYEAAKVLGLSRWQTLRHVVFPQALRISLPPMTNDFIALLKDSSLVSMVTLTELTRTYLNLANSMRDHLGLGLVVAAIYLLLGLPFAHLARTVEARLGQHLKGVPR</sequence>
<name>A0A250IH63_9BACT</name>
<dbReference type="InterPro" id="IPR010065">
    <property type="entry name" value="AA_ABC_transptr_permease_3TM"/>
</dbReference>
<keyword evidence="11 12" id="KW-0472">Membrane</keyword>
<comment type="subcellular location">
    <subcellularLocation>
        <location evidence="2">Cell inner membrane</location>
        <topology evidence="2">Multi-pass membrane protein</topology>
    </subcellularLocation>
    <subcellularLocation>
        <location evidence="12">Cell membrane</location>
        <topology evidence="12">Multi-pass membrane protein</topology>
    </subcellularLocation>
</comment>
<keyword evidence="5 12" id="KW-0813">Transport</keyword>
<dbReference type="SUPFAM" id="SSF161098">
    <property type="entry name" value="MetI-like"/>
    <property type="match status" value="1"/>
</dbReference>
<evidence type="ECO:0000256" key="8">
    <source>
        <dbReference type="ARBA" id="ARBA00022729"/>
    </source>
</evidence>
<evidence type="ECO:0000313" key="15">
    <source>
        <dbReference type="Proteomes" id="UP000217289"/>
    </source>
</evidence>
<feature type="transmembrane region" description="Helical" evidence="12">
    <location>
        <begin position="478"/>
        <end position="499"/>
    </location>
</feature>
<dbReference type="InterPro" id="IPR001638">
    <property type="entry name" value="Solute-binding_3/MltF_N"/>
</dbReference>
<dbReference type="Pfam" id="PF00528">
    <property type="entry name" value="BPD_transp_1"/>
    <property type="match status" value="1"/>
</dbReference>
<dbReference type="RefSeq" id="WP_095978943.1">
    <property type="nucleotide sequence ID" value="NZ_CP022163.1"/>
</dbReference>
<dbReference type="PANTHER" id="PTHR30614">
    <property type="entry name" value="MEMBRANE COMPONENT OF AMINO ACID ABC TRANSPORTER"/>
    <property type="match status" value="1"/>
</dbReference>
<reference evidence="14 15" key="1">
    <citation type="submission" date="2017-06" db="EMBL/GenBank/DDBJ databases">
        <authorList>
            <person name="Kim H.J."/>
            <person name="Triplett B.A."/>
        </authorList>
    </citation>
    <scope>NUCLEOTIDE SEQUENCE [LARGE SCALE GENOMIC DNA]</scope>
    <source>
        <strain evidence="14 15">DSM 14713</strain>
    </source>
</reference>
<dbReference type="GO" id="GO:0043190">
    <property type="term" value="C:ATP-binding cassette (ABC) transporter complex"/>
    <property type="evidence" value="ECO:0007669"/>
    <property type="project" value="InterPro"/>
</dbReference>
<dbReference type="InterPro" id="IPR018313">
    <property type="entry name" value="SBP_3_CS"/>
</dbReference>
<feature type="transmembrane region" description="Helical" evidence="12">
    <location>
        <begin position="311"/>
        <end position="335"/>
    </location>
</feature>
<keyword evidence="6" id="KW-1003">Cell membrane</keyword>
<dbReference type="GO" id="GO:0006865">
    <property type="term" value="P:amino acid transport"/>
    <property type="evidence" value="ECO:0007669"/>
    <property type="project" value="UniProtKB-KW"/>
</dbReference>
<evidence type="ECO:0000256" key="7">
    <source>
        <dbReference type="ARBA" id="ARBA00022692"/>
    </source>
</evidence>
<dbReference type="InterPro" id="IPR043429">
    <property type="entry name" value="ArtM/GltK/GlnP/TcyL/YhdX-like"/>
</dbReference>
<proteinExistence type="inferred from homology"/>
<protein>
    <recommendedName>
        <fullName evidence="13">ABC transmembrane type-1 domain-containing protein</fullName>
    </recommendedName>
</protein>
<evidence type="ECO:0000256" key="3">
    <source>
        <dbReference type="ARBA" id="ARBA00010072"/>
    </source>
</evidence>
<evidence type="ECO:0000256" key="9">
    <source>
        <dbReference type="ARBA" id="ARBA00022970"/>
    </source>
</evidence>
<dbReference type="GO" id="GO:0022857">
    <property type="term" value="F:transmembrane transporter activity"/>
    <property type="evidence" value="ECO:0007669"/>
    <property type="project" value="InterPro"/>
</dbReference>
<evidence type="ECO:0000256" key="5">
    <source>
        <dbReference type="ARBA" id="ARBA00022448"/>
    </source>
</evidence>
<dbReference type="SUPFAM" id="SSF53850">
    <property type="entry name" value="Periplasmic binding protein-like II"/>
    <property type="match status" value="1"/>
</dbReference>
<dbReference type="SMART" id="SM00062">
    <property type="entry name" value="PBPb"/>
    <property type="match status" value="1"/>
</dbReference>
<dbReference type="AlphaFoldDB" id="A0A250IH63"/>
<feature type="domain" description="ABC transmembrane type-1" evidence="13">
    <location>
        <begin position="311"/>
        <end position="499"/>
    </location>
</feature>
<evidence type="ECO:0000256" key="2">
    <source>
        <dbReference type="ARBA" id="ARBA00004429"/>
    </source>
</evidence>
<keyword evidence="8" id="KW-0732">Signal</keyword>
<evidence type="ECO:0000259" key="13">
    <source>
        <dbReference type="PROSITE" id="PS50928"/>
    </source>
</evidence>
<accession>A0A250IH63</accession>
<dbReference type="InterPro" id="IPR000515">
    <property type="entry name" value="MetI-like"/>
</dbReference>
<dbReference type="EMBL" id="CP022163">
    <property type="protein sequence ID" value="ATB30497.1"/>
    <property type="molecule type" value="Genomic_DNA"/>
</dbReference>
<dbReference type="CDD" id="cd13530">
    <property type="entry name" value="PBP2_peptides_like"/>
    <property type="match status" value="1"/>
</dbReference>
<dbReference type="PROSITE" id="PS01039">
    <property type="entry name" value="SBP_BACTERIAL_3"/>
    <property type="match status" value="1"/>
</dbReference>
<comment type="similarity">
    <text evidence="3">Belongs to the binding-protein-dependent transport system permease family. HisMQ subfamily.</text>
</comment>
<comment type="function">
    <text evidence="1">Part of the binding-protein-dependent transport system for glutamine; probably responsible for the translocation of the substrate across the membrane.</text>
</comment>
<keyword evidence="7 12" id="KW-0812">Transmembrane</keyword>
<keyword evidence="9" id="KW-0029">Amino-acid transport</keyword>
<dbReference type="KEGG" id="mbd:MEBOL_003958"/>
<dbReference type="InterPro" id="IPR035906">
    <property type="entry name" value="MetI-like_sf"/>
</dbReference>
<evidence type="ECO:0000256" key="6">
    <source>
        <dbReference type="ARBA" id="ARBA00022475"/>
    </source>
</evidence>
<dbReference type="PROSITE" id="PS50928">
    <property type="entry name" value="ABC_TM1"/>
    <property type="match status" value="1"/>
</dbReference>
<dbReference type="Gene3D" id="3.40.190.10">
    <property type="entry name" value="Periplasmic binding protein-like II"/>
    <property type="match status" value="2"/>
</dbReference>
<dbReference type="CDD" id="cd06261">
    <property type="entry name" value="TM_PBP2"/>
    <property type="match status" value="1"/>
</dbReference>
<dbReference type="PANTHER" id="PTHR30614:SF20">
    <property type="entry name" value="GLUTAMINE TRANSPORT SYSTEM PERMEASE PROTEIN GLNP"/>
    <property type="match status" value="1"/>
</dbReference>
<keyword evidence="10 12" id="KW-1133">Transmembrane helix</keyword>
<dbReference type="Gene3D" id="1.10.3720.10">
    <property type="entry name" value="MetI-like"/>
    <property type="match status" value="1"/>
</dbReference>
<dbReference type="Proteomes" id="UP000217289">
    <property type="component" value="Chromosome"/>
</dbReference>